<dbReference type="RefSeq" id="WP_188961032.1">
    <property type="nucleotide sequence ID" value="NZ_BMOE01000002.1"/>
</dbReference>
<keyword evidence="2" id="KW-0808">Transferase</keyword>
<comment type="similarity">
    <text evidence="1">Belongs to the ROK (NagC/XylR) family.</text>
</comment>
<dbReference type="CDD" id="cd24073">
    <property type="entry name" value="ASKHA_ATPase_ROK_CYANR"/>
    <property type="match status" value="1"/>
</dbReference>
<comment type="caution">
    <text evidence="2">The sequence shown here is derived from an EMBL/GenBank/DDBJ whole genome shotgun (WGS) entry which is preliminary data.</text>
</comment>
<dbReference type="PROSITE" id="PS01125">
    <property type="entry name" value="ROK"/>
    <property type="match status" value="1"/>
</dbReference>
<name>A0A917P8T0_9DEIO</name>
<dbReference type="SUPFAM" id="SSF46785">
    <property type="entry name" value="Winged helix' DNA-binding domain"/>
    <property type="match status" value="1"/>
</dbReference>
<dbReference type="PANTHER" id="PTHR18964">
    <property type="entry name" value="ROK (REPRESSOR, ORF, KINASE) FAMILY"/>
    <property type="match status" value="1"/>
</dbReference>
<dbReference type="Gene3D" id="3.30.420.40">
    <property type="match status" value="2"/>
</dbReference>
<keyword evidence="3" id="KW-1185">Reference proteome</keyword>
<dbReference type="InterPro" id="IPR000600">
    <property type="entry name" value="ROK"/>
</dbReference>
<protein>
    <submittedName>
        <fullName evidence="2">Sugar kinase</fullName>
    </submittedName>
</protein>
<keyword evidence="2" id="KW-0418">Kinase</keyword>
<proteinExistence type="inferred from homology"/>
<dbReference type="Gene3D" id="1.10.10.10">
    <property type="entry name" value="Winged helix-like DNA-binding domain superfamily/Winged helix DNA-binding domain"/>
    <property type="match status" value="1"/>
</dbReference>
<dbReference type="Proteomes" id="UP000635726">
    <property type="component" value="Unassembled WGS sequence"/>
</dbReference>
<gene>
    <name evidence="2" type="ORF">GCM10008939_08480</name>
</gene>
<organism evidence="2 3">
    <name type="scientific">Deinococcus aquiradiocola</name>
    <dbReference type="NCBI Taxonomy" id="393059"/>
    <lineage>
        <taxon>Bacteria</taxon>
        <taxon>Thermotogati</taxon>
        <taxon>Deinococcota</taxon>
        <taxon>Deinococci</taxon>
        <taxon>Deinococcales</taxon>
        <taxon>Deinococcaceae</taxon>
        <taxon>Deinococcus</taxon>
    </lineage>
</organism>
<evidence type="ECO:0000313" key="2">
    <source>
        <dbReference type="EMBL" id="GGJ66679.1"/>
    </source>
</evidence>
<dbReference type="InterPro" id="IPR036390">
    <property type="entry name" value="WH_DNA-bd_sf"/>
</dbReference>
<dbReference type="InterPro" id="IPR043129">
    <property type="entry name" value="ATPase_NBD"/>
</dbReference>
<dbReference type="SUPFAM" id="SSF53067">
    <property type="entry name" value="Actin-like ATPase domain"/>
    <property type="match status" value="1"/>
</dbReference>
<dbReference type="Pfam" id="PF00480">
    <property type="entry name" value="ROK"/>
    <property type="match status" value="1"/>
</dbReference>
<dbReference type="EMBL" id="BMOE01000002">
    <property type="protein sequence ID" value="GGJ66679.1"/>
    <property type="molecule type" value="Genomic_DNA"/>
</dbReference>
<evidence type="ECO:0000313" key="3">
    <source>
        <dbReference type="Proteomes" id="UP000635726"/>
    </source>
</evidence>
<dbReference type="InterPro" id="IPR049874">
    <property type="entry name" value="ROK_cs"/>
</dbReference>
<reference evidence="2" key="1">
    <citation type="journal article" date="2014" name="Int. J. Syst. Evol. Microbiol.">
        <title>Complete genome sequence of Corynebacterium casei LMG S-19264T (=DSM 44701T), isolated from a smear-ripened cheese.</title>
        <authorList>
            <consortium name="US DOE Joint Genome Institute (JGI-PGF)"/>
            <person name="Walter F."/>
            <person name="Albersmeier A."/>
            <person name="Kalinowski J."/>
            <person name="Ruckert C."/>
        </authorList>
    </citation>
    <scope>NUCLEOTIDE SEQUENCE</scope>
    <source>
        <strain evidence="2">JCM 14371</strain>
    </source>
</reference>
<evidence type="ECO:0000256" key="1">
    <source>
        <dbReference type="ARBA" id="ARBA00006479"/>
    </source>
</evidence>
<sequence>MISKGDPSALRALNRRNILYHLRRLGPTSRTRLVELTGLSPASITGVTAELIEDRLLTETSVGAAGLTGGRRPIYLDIAYDAHFAIGLKLREDRIDAVLTDLATRVHGHLSETLTSKTPEGVAAQIAAICGTLCRSASTSPTDVIGIGIGLSGVIDARHGMAVHAPLLGWHDVRIADLVREQTGLPTWVDNDVNGFAAAQRLFGHGRQATNFITVAVGRGLGAAFVVNGEVYRGRNGGAGEFGHNVIVPGGRPCSCGRHGCLEAYTAFPALLDQYSQLHPDRTGLTIEALTALASSGDPDARSVFRAAGELLGLHLSYLVNALNPELIVVGGEGAALGHAYFQPMQDTLTALAFDGLAADLPFETVPWDREDFTPWAQGAASLAIQHAFDTGGVIKADAMNRA</sequence>
<accession>A0A917P8T0</accession>
<dbReference type="AlphaFoldDB" id="A0A917P8T0"/>
<reference evidence="2" key="2">
    <citation type="submission" date="2020-09" db="EMBL/GenBank/DDBJ databases">
        <authorList>
            <person name="Sun Q."/>
            <person name="Ohkuma M."/>
        </authorList>
    </citation>
    <scope>NUCLEOTIDE SEQUENCE</scope>
    <source>
        <strain evidence="2">JCM 14371</strain>
    </source>
</reference>
<dbReference type="PANTHER" id="PTHR18964:SF149">
    <property type="entry name" value="BIFUNCTIONAL UDP-N-ACETYLGLUCOSAMINE 2-EPIMERASE_N-ACETYLMANNOSAMINE KINASE"/>
    <property type="match status" value="1"/>
</dbReference>
<dbReference type="GO" id="GO:0016301">
    <property type="term" value="F:kinase activity"/>
    <property type="evidence" value="ECO:0007669"/>
    <property type="project" value="UniProtKB-KW"/>
</dbReference>
<dbReference type="InterPro" id="IPR036388">
    <property type="entry name" value="WH-like_DNA-bd_sf"/>
</dbReference>